<feature type="compositionally biased region" description="Acidic residues" evidence="1">
    <location>
        <begin position="115"/>
        <end position="126"/>
    </location>
</feature>
<feature type="region of interest" description="Disordered" evidence="1">
    <location>
        <begin position="37"/>
        <end position="126"/>
    </location>
</feature>
<proteinExistence type="predicted"/>
<name>A0ABP5K4K7_9ACTN</name>
<dbReference type="Proteomes" id="UP001500575">
    <property type="component" value="Unassembled WGS sequence"/>
</dbReference>
<sequence>MTGEVLVSDSWGRLVQPPDDVWAAAISHAVEATADDATDLADLVPPPPTPDEAHLWAAHDSAGESAASDAEAGDASDSDADLSDLDEGAHGWAGTDDPSLDTTHFSGADPAEPGVPDDPDDAGGWA</sequence>
<evidence type="ECO:0000313" key="3">
    <source>
        <dbReference type="Proteomes" id="UP001500575"/>
    </source>
</evidence>
<organism evidence="2 3">
    <name type="scientific">Nocardioides bigeumensis</name>
    <dbReference type="NCBI Taxonomy" id="433657"/>
    <lineage>
        <taxon>Bacteria</taxon>
        <taxon>Bacillati</taxon>
        <taxon>Actinomycetota</taxon>
        <taxon>Actinomycetes</taxon>
        <taxon>Propionibacteriales</taxon>
        <taxon>Nocardioidaceae</taxon>
        <taxon>Nocardioides</taxon>
    </lineage>
</organism>
<feature type="compositionally biased region" description="Acidic residues" evidence="1">
    <location>
        <begin position="71"/>
        <end position="86"/>
    </location>
</feature>
<evidence type="ECO:0000313" key="2">
    <source>
        <dbReference type="EMBL" id="GAA2124841.1"/>
    </source>
</evidence>
<protein>
    <submittedName>
        <fullName evidence="2">Uncharacterized protein</fullName>
    </submittedName>
</protein>
<evidence type="ECO:0000256" key="1">
    <source>
        <dbReference type="SAM" id="MobiDB-lite"/>
    </source>
</evidence>
<gene>
    <name evidence="2" type="ORF">GCM10009843_21910</name>
</gene>
<comment type="caution">
    <text evidence="2">The sequence shown here is derived from an EMBL/GenBank/DDBJ whole genome shotgun (WGS) entry which is preliminary data.</text>
</comment>
<accession>A0ABP5K4K7</accession>
<reference evidence="3" key="1">
    <citation type="journal article" date="2019" name="Int. J. Syst. Evol. Microbiol.">
        <title>The Global Catalogue of Microorganisms (GCM) 10K type strain sequencing project: providing services to taxonomists for standard genome sequencing and annotation.</title>
        <authorList>
            <consortium name="The Broad Institute Genomics Platform"/>
            <consortium name="The Broad Institute Genome Sequencing Center for Infectious Disease"/>
            <person name="Wu L."/>
            <person name="Ma J."/>
        </authorList>
    </citation>
    <scope>NUCLEOTIDE SEQUENCE [LARGE SCALE GENOMIC DNA]</scope>
    <source>
        <strain evidence="3">JCM 16021</strain>
    </source>
</reference>
<dbReference type="EMBL" id="BAAAQQ010000011">
    <property type="protein sequence ID" value="GAA2124841.1"/>
    <property type="molecule type" value="Genomic_DNA"/>
</dbReference>
<keyword evidence="3" id="KW-1185">Reference proteome</keyword>
<dbReference type="RefSeq" id="WP_344303756.1">
    <property type="nucleotide sequence ID" value="NZ_BAAAQQ010000011.1"/>
</dbReference>